<sequence>MRSRIFNVSRSLPWCCAVPVSATLRSSLIVHAEQYASHFNATNLAAASTLHHEKGVQRSSRHRRRD</sequence>
<name>A0A8H6NUM1_9PEZI</name>
<organism evidence="1 2">
    <name type="scientific">Colletotrichum musicola</name>
    <dbReference type="NCBI Taxonomy" id="2175873"/>
    <lineage>
        <taxon>Eukaryota</taxon>
        <taxon>Fungi</taxon>
        <taxon>Dikarya</taxon>
        <taxon>Ascomycota</taxon>
        <taxon>Pezizomycotina</taxon>
        <taxon>Sordariomycetes</taxon>
        <taxon>Hypocreomycetidae</taxon>
        <taxon>Glomerellales</taxon>
        <taxon>Glomerellaceae</taxon>
        <taxon>Colletotrichum</taxon>
        <taxon>Colletotrichum orchidearum species complex</taxon>
    </lineage>
</organism>
<keyword evidence="2" id="KW-1185">Reference proteome</keyword>
<evidence type="ECO:0000313" key="2">
    <source>
        <dbReference type="Proteomes" id="UP000639643"/>
    </source>
</evidence>
<dbReference type="Proteomes" id="UP000639643">
    <property type="component" value="Unassembled WGS sequence"/>
</dbReference>
<dbReference type="AlphaFoldDB" id="A0A8H6NUM1"/>
<accession>A0A8H6NUM1</accession>
<reference evidence="1" key="1">
    <citation type="journal article" date="2020" name="Phytopathology">
        <title>Genome Sequence Resources of Colletotrichum truncatum, C. plurivorum, C. musicola, and C. sojae: Four Species Pathogenic to Soybean (Glycine max).</title>
        <authorList>
            <person name="Rogerio F."/>
            <person name="Boufleur T.R."/>
            <person name="Ciampi-Guillardi M."/>
            <person name="Sukno S.A."/>
            <person name="Thon M.R."/>
            <person name="Massola Junior N.S."/>
            <person name="Baroncelli R."/>
        </authorList>
    </citation>
    <scope>NUCLEOTIDE SEQUENCE</scope>
    <source>
        <strain evidence="1">LFN0074</strain>
    </source>
</reference>
<proteinExistence type="predicted"/>
<evidence type="ECO:0000313" key="1">
    <source>
        <dbReference type="EMBL" id="KAF6842942.1"/>
    </source>
</evidence>
<dbReference type="EMBL" id="WIGM01000055">
    <property type="protein sequence ID" value="KAF6842942.1"/>
    <property type="molecule type" value="Genomic_DNA"/>
</dbReference>
<protein>
    <submittedName>
        <fullName evidence="1">Uncharacterized protein</fullName>
    </submittedName>
</protein>
<gene>
    <name evidence="1" type="ORF">CMUS01_02598</name>
</gene>
<comment type="caution">
    <text evidence="1">The sequence shown here is derived from an EMBL/GenBank/DDBJ whole genome shotgun (WGS) entry which is preliminary data.</text>
</comment>